<dbReference type="Proteomes" id="UP000465241">
    <property type="component" value="Unassembled WGS sequence"/>
</dbReference>
<dbReference type="InterPro" id="IPR015943">
    <property type="entry name" value="WD40/YVTN_repeat-like_dom_sf"/>
</dbReference>
<feature type="region of interest" description="Disordered" evidence="1">
    <location>
        <begin position="384"/>
        <end position="403"/>
    </location>
</feature>
<accession>A0A7I9WX77</accession>
<dbReference type="PROSITE" id="PS51257">
    <property type="entry name" value="PROKAR_LIPOPROTEIN"/>
    <property type="match status" value="1"/>
</dbReference>
<proteinExistence type="predicted"/>
<name>A0A7I9WX77_9MYCO</name>
<dbReference type="EMBL" id="BLKT01000003">
    <property type="protein sequence ID" value="GFG62334.1"/>
    <property type="molecule type" value="Genomic_DNA"/>
</dbReference>
<comment type="caution">
    <text evidence="3">The sequence shown here is derived from an EMBL/GenBank/DDBJ whole genome shotgun (WGS) entry which is preliminary data.</text>
</comment>
<dbReference type="InterPro" id="IPR051200">
    <property type="entry name" value="Host-pathogen_enzymatic-act"/>
</dbReference>
<dbReference type="Gene3D" id="2.130.10.10">
    <property type="entry name" value="YVTN repeat-like/Quinoprotein amine dehydrogenase"/>
    <property type="match status" value="2"/>
</dbReference>
<feature type="compositionally biased region" description="Polar residues" evidence="1">
    <location>
        <begin position="384"/>
        <end position="394"/>
    </location>
</feature>
<dbReference type="SUPFAM" id="SSF50969">
    <property type="entry name" value="YVTN repeat-like/Quinoprotein amine dehydrogenase"/>
    <property type="match status" value="1"/>
</dbReference>
<dbReference type="InterPro" id="IPR011044">
    <property type="entry name" value="Quino_amine_DH_bsu"/>
</dbReference>
<evidence type="ECO:0000256" key="2">
    <source>
        <dbReference type="SAM" id="SignalP"/>
    </source>
</evidence>
<protein>
    <recommendedName>
        <fullName evidence="5">Secreted protein</fullName>
    </recommendedName>
</protein>
<evidence type="ECO:0000313" key="3">
    <source>
        <dbReference type="EMBL" id="GFG62334.1"/>
    </source>
</evidence>
<feature type="chain" id="PRO_5039369785" description="Secreted protein" evidence="2">
    <location>
        <begin position="22"/>
        <end position="403"/>
    </location>
</feature>
<gene>
    <name evidence="3" type="ORF">MMUR_64700</name>
</gene>
<dbReference type="InterPro" id="IPR047697">
    <property type="entry name" value="AztD-like"/>
</dbReference>
<dbReference type="PANTHER" id="PTHR47197">
    <property type="entry name" value="PROTEIN NIRF"/>
    <property type="match status" value="1"/>
</dbReference>
<evidence type="ECO:0000256" key="1">
    <source>
        <dbReference type="SAM" id="MobiDB-lite"/>
    </source>
</evidence>
<evidence type="ECO:0008006" key="5">
    <source>
        <dbReference type="Google" id="ProtNLM"/>
    </source>
</evidence>
<feature type="signal peptide" evidence="2">
    <location>
        <begin position="1"/>
        <end position="21"/>
    </location>
</feature>
<dbReference type="NCBIfam" id="NF038015">
    <property type="entry name" value="AztD"/>
    <property type="match status" value="1"/>
</dbReference>
<evidence type="ECO:0000313" key="4">
    <source>
        <dbReference type="Proteomes" id="UP000465241"/>
    </source>
</evidence>
<keyword evidence="4" id="KW-1185">Reference proteome</keyword>
<dbReference type="AlphaFoldDB" id="A0A7I9WX77"/>
<sequence>MATAKQLALTSSAVLTALVLAGCSGGGGAEQASESPAADGAASEAPAEMAVNEPVVVTYDGGLAVLDGETLEVKNQIPMDGFLRINPAGDEGHVMVSTSEGFQVLDATRAQLTDVVFPAQEPGHVVPHGETTALFADGTGEVTLIDPHDLSEAEPATEKFTTPSPHHGVAVVLEDGTRVLSEGTEEGRTGAVALDANGQQVASSSDCPGLHGETVVADETVVLGCENGPLVFKAGEFTKITAPDAYARSGNLRGSAESPIALGDYKVDPDAELERPDQFALIDTTTNQLRVVPLPEGVSYSFRSLAMGPHAEPMILGTDGKLHVFDAGTGDVVRSIDVVTPWTEPDEWQQPMPTVFVRGHDVYVTDPASSEIHVVDVETGEVTQTAQLPVTPNELSGPVGHEH</sequence>
<keyword evidence="2" id="KW-0732">Signal</keyword>
<reference evidence="3 4" key="1">
    <citation type="journal article" date="2019" name="Emerg. Microbes Infect.">
        <title>Comprehensive subspecies identification of 175 nontuberculous mycobacteria species based on 7547 genomic profiles.</title>
        <authorList>
            <person name="Matsumoto Y."/>
            <person name="Kinjo T."/>
            <person name="Motooka D."/>
            <person name="Nabeya D."/>
            <person name="Jung N."/>
            <person name="Uechi K."/>
            <person name="Horii T."/>
            <person name="Iida T."/>
            <person name="Fujita J."/>
            <person name="Nakamura S."/>
        </authorList>
    </citation>
    <scope>NUCLEOTIDE SEQUENCE [LARGE SCALE GENOMIC DNA]</scope>
    <source>
        <strain evidence="3 4">JCM 13392</strain>
    </source>
</reference>
<dbReference type="PANTHER" id="PTHR47197:SF3">
    <property type="entry name" value="DIHYDRO-HEME D1 DEHYDROGENASE"/>
    <property type="match status" value="1"/>
</dbReference>
<dbReference type="RefSeq" id="WP_068914737.1">
    <property type="nucleotide sequence ID" value="NZ_BAAAMC010000033.1"/>
</dbReference>
<organism evidence="3 4">
    <name type="scientific">Mycolicibacterium murale</name>
    <dbReference type="NCBI Taxonomy" id="182220"/>
    <lineage>
        <taxon>Bacteria</taxon>
        <taxon>Bacillati</taxon>
        <taxon>Actinomycetota</taxon>
        <taxon>Actinomycetes</taxon>
        <taxon>Mycobacteriales</taxon>
        <taxon>Mycobacteriaceae</taxon>
        <taxon>Mycolicibacterium</taxon>
    </lineage>
</organism>